<dbReference type="EnsemblMetazoa" id="CapteT199575">
    <property type="protein sequence ID" value="CapteP199575"/>
    <property type="gene ID" value="CapteG199575"/>
</dbReference>
<dbReference type="EMBL" id="AMQN01037795">
    <property type="status" value="NOT_ANNOTATED_CDS"/>
    <property type="molecule type" value="Genomic_DNA"/>
</dbReference>
<dbReference type="OrthoDB" id="6747988at2759"/>
<keyword evidence="4" id="KW-1185">Reference proteome</keyword>
<dbReference type="PANTHER" id="PTHR46791">
    <property type="entry name" value="EXPRESSED PROTEIN"/>
    <property type="match status" value="1"/>
</dbReference>
<name>R7UUJ5_CAPTE</name>
<reference evidence="4" key="1">
    <citation type="submission" date="2012-12" db="EMBL/GenBank/DDBJ databases">
        <authorList>
            <person name="Hellsten U."/>
            <person name="Grimwood J."/>
            <person name="Chapman J.A."/>
            <person name="Shapiro H."/>
            <person name="Aerts A."/>
            <person name="Otillar R.P."/>
            <person name="Terry A.Y."/>
            <person name="Boore J.L."/>
            <person name="Simakov O."/>
            <person name="Marletaz F."/>
            <person name="Cho S.-J."/>
            <person name="Edsinger-Gonzales E."/>
            <person name="Havlak P."/>
            <person name="Kuo D.-H."/>
            <person name="Larsson T."/>
            <person name="Lv J."/>
            <person name="Arendt D."/>
            <person name="Savage R."/>
            <person name="Osoegawa K."/>
            <person name="de Jong P."/>
            <person name="Lindberg D.R."/>
            <person name="Seaver E.C."/>
            <person name="Weisblat D.A."/>
            <person name="Putnam N.H."/>
            <person name="Grigoriev I.V."/>
            <person name="Rokhsar D.S."/>
        </authorList>
    </citation>
    <scope>NUCLEOTIDE SEQUENCE</scope>
    <source>
        <strain evidence="4">I ESC-2004</strain>
    </source>
</reference>
<dbReference type="PANTHER" id="PTHR46791:SF13">
    <property type="entry name" value="CLR5 DOMAIN-CONTAINING PROTEIN"/>
    <property type="match status" value="1"/>
</dbReference>
<evidence type="ECO:0000313" key="4">
    <source>
        <dbReference type="Proteomes" id="UP000014760"/>
    </source>
</evidence>
<evidence type="ECO:0000313" key="2">
    <source>
        <dbReference type="EMBL" id="ELU15495.1"/>
    </source>
</evidence>
<evidence type="ECO:0000313" key="1">
    <source>
        <dbReference type="EMBL" id="ELU09848.1"/>
    </source>
</evidence>
<organism evidence="1">
    <name type="scientific">Capitella teleta</name>
    <name type="common">Polychaete worm</name>
    <dbReference type="NCBI Taxonomy" id="283909"/>
    <lineage>
        <taxon>Eukaryota</taxon>
        <taxon>Metazoa</taxon>
        <taxon>Spiralia</taxon>
        <taxon>Lophotrochozoa</taxon>
        <taxon>Annelida</taxon>
        <taxon>Polychaeta</taxon>
        <taxon>Sedentaria</taxon>
        <taxon>Scolecida</taxon>
        <taxon>Capitellidae</taxon>
        <taxon>Capitella</taxon>
    </lineage>
</organism>
<reference evidence="3" key="3">
    <citation type="submission" date="2015-06" db="UniProtKB">
        <authorList>
            <consortium name="EnsemblMetazoa"/>
        </authorList>
    </citation>
    <scope>IDENTIFICATION</scope>
</reference>
<reference evidence="1 4" key="2">
    <citation type="journal article" date="2013" name="Nature">
        <title>Insights into bilaterian evolution from three spiralian genomes.</title>
        <authorList>
            <person name="Simakov O."/>
            <person name="Marletaz F."/>
            <person name="Cho S.J."/>
            <person name="Edsinger-Gonzales E."/>
            <person name="Havlak P."/>
            <person name="Hellsten U."/>
            <person name="Kuo D.H."/>
            <person name="Larsson T."/>
            <person name="Lv J."/>
            <person name="Arendt D."/>
            <person name="Savage R."/>
            <person name="Osoegawa K."/>
            <person name="de Jong P."/>
            <person name="Grimwood J."/>
            <person name="Chapman J.A."/>
            <person name="Shapiro H."/>
            <person name="Aerts A."/>
            <person name="Otillar R.P."/>
            <person name="Terry A.Y."/>
            <person name="Boore J.L."/>
            <person name="Grigoriev I.V."/>
            <person name="Lindberg D.R."/>
            <person name="Seaver E.C."/>
            <person name="Weisblat D.A."/>
            <person name="Putnam N.H."/>
            <person name="Rokhsar D.S."/>
        </authorList>
    </citation>
    <scope>NUCLEOTIDE SEQUENCE</scope>
    <source>
        <strain evidence="1 4">I ESC-2004</strain>
    </source>
</reference>
<dbReference type="EnsemblMetazoa" id="CapteT196901">
    <property type="protein sequence ID" value="CapteP196901"/>
    <property type="gene ID" value="CapteG196901"/>
</dbReference>
<dbReference type="AlphaFoldDB" id="R7UUJ5"/>
<evidence type="ECO:0000313" key="3">
    <source>
        <dbReference type="EnsemblMetazoa" id="CapteP196901"/>
    </source>
</evidence>
<dbReference type="HOGENOM" id="CLU_2252569_0_0_1"/>
<gene>
    <name evidence="1" type="ORF">CAPTEDRAFT_196901</name>
    <name evidence="2" type="ORF">CAPTEDRAFT_199575</name>
</gene>
<accession>R7UUJ5</accession>
<protein>
    <submittedName>
        <fullName evidence="1 3">Uncharacterized protein</fullName>
    </submittedName>
</protein>
<sequence length="104" mass="12448">MSERHLRRQLVNLNLRRSYVAIDEAIEFIYHELQHSGRLHGYKWMHQKLKSANISVKKEDVRILLKFLDPEAVEFRMNWIMFCKCGMITKFGHQDVVFQAEGLE</sequence>
<dbReference type="Proteomes" id="UP000014760">
    <property type="component" value="Unassembled WGS sequence"/>
</dbReference>
<dbReference type="EMBL" id="AMQN01006238">
    <property type="status" value="NOT_ANNOTATED_CDS"/>
    <property type="molecule type" value="Genomic_DNA"/>
</dbReference>
<dbReference type="EMBL" id="KB297895">
    <property type="protein sequence ID" value="ELU09848.1"/>
    <property type="molecule type" value="Genomic_DNA"/>
</dbReference>
<dbReference type="EMBL" id="KB293806">
    <property type="protein sequence ID" value="ELU15495.1"/>
    <property type="molecule type" value="Genomic_DNA"/>
</dbReference>
<proteinExistence type="predicted"/>